<dbReference type="Proteomes" id="UP000027284">
    <property type="component" value="Unassembled WGS sequence"/>
</dbReference>
<evidence type="ECO:0000259" key="2">
    <source>
        <dbReference type="Pfam" id="PF10728"/>
    </source>
</evidence>
<organism evidence="3 4">
    <name type="scientific">Thermoanaerobaculum aquaticum</name>
    <dbReference type="NCBI Taxonomy" id="1312852"/>
    <lineage>
        <taxon>Bacteria</taxon>
        <taxon>Pseudomonadati</taxon>
        <taxon>Acidobacteriota</taxon>
        <taxon>Thermoanaerobaculia</taxon>
        <taxon>Thermoanaerobaculales</taxon>
        <taxon>Thermoanaerobaculaceae</taxon>
        <taxon>Thermoanaerobaculum</taxon>
    </lineage>
</organism>
<dbReference type="EMBL" id="JMFG01000010">
    <property type="protein sequence ID" value="KDA54201.1"/>
    <property type="molecule type" value="Genomic_DNA"/>
</dbReference>
<name>A0A062Y1C8_9BACT</name>
<gene>
    <name evidence="3" type="ORF">EG19_00250</name>
</gene>
<proteinExistence type="predicted"/>
<dbReference type="Pfam" id="PF10727">
    <property type="entry name" value="Rossmann-like"/>
    <property type="match status" value="1"/>
</dbReference>
<dbReference type="InterPro" id="IPR036291">
    <property type="entry name" value="NAD(P)-bd_dom_sf"/>
</dbReference>
<dbReference type="InterPro" id="IPR008927">
    <property type="entry name" value="6-PGluconate_DH-like_C_sf"/>
</dbReference>
<dbReference type="SUPFAM" id="SSF48179">
    <property type="entry name" value="6-phosphogluconate dehydrogenase C-terminal domain-like"/>
    <property type="match status" value="1"/>
</dbReference>
<dbReference type="InterPro" id="IPR019665">
    <property type="entry name" value="OxRdtase/DH_put_Rossmann_dom"/>
</dbReference>
<dbReference type="OrthoDB" id="9810755at2"/>
<evidence type="ECO:0000313" key="3">
    <source>
        <dbReference type="EMBL" id="KDA54201.1"/>
    </source>
</evidence>
<accession>A0A062Y1C8</accession>
<evidence type="ECO:0000259" key="1">
    <source>
        <dbReference type="Pfam" id="PF10727"/>
    </source>
</evidence>
<dbReference type="InterPro" id="IPR018931">
    <property type="entry name" value="DUF2520"/>
</dbReference>
<keyword evidence="4" id="KW-1185">Reference proteome</keyword>
<dbReference type="RefSeq" id="WP_053334881.1">
    <property type="nucleotide sequence ID" value="NZ_JMFG01000010.1"/>
</dbReference>
<feature type="domain" description="Putative oxidoreductase/dehydrogenase Rossmann-like" evidence="1">
    <location>
        <begin position="6"/>
        <end position="116"/>
    </location>
</feature>
<dbReference type="STRING" id="1312852.EG19_00250"/>
<comment type="caution">
    <text evidence="3">The sequence shown here is derived from an EMBL/GenBank/DDBJ whole genome shotgun (WGS) entry which is preliminary data.</text>
</comment>
<dbReference type="PANTHER" id="PTHR40459">
    <property type="entry name" value="CONSERVED HYPOTHETICAL ALANINE AND LEUCINE RICH PROTEIN"/>
    <property type="match status" value="1"/>
</dbReference>
<protein>
    <recommendedName>
        <fullName evidence="5">DUF2520 domain-containing protein</fullName>
    </recommendedName>
</protein>
<feature type="domain" description="DUF2520" evidence="2">
    <location>
        <begin position="134"/>
        <end position="256"/>
    </location>
</feature>
<dbReference type="AlphaFoldDB" id="A0A062Y1C8"/>
<dbReference type="SUPFAM" id="SSF51735">
    <property type="entry name" value="NAD(P)-binding Rossmann-fold domains"/>
    <property type="match status" value="1"/>
</dbReference>
<sequence>MEPWLIVGAGRLGLQLARGLSQRDVPLAGILCRSPESRANAGKVLPEQLLLDADDPLPVVARVLLAVRDREIEETARALAPGLASQAVILHCSGALGPAVLEPLAQGGFATGVFHPMLAFPHPLEPPVDFRGAVVTLAGHPVAVAAARELAQALGMLPVEVSNLTWPLYHAAAALAGPLVYALLQAAREELQRAGFPAEKAPQAVANLAKTAAEHAHRAGGWGFLTGPLVRGDWETVRAHRSALQPEVRAMYDAITAFTRARLGRELPLEEGEREDE</sequence>
<dbReference type="PANTHER" id="PTHR40459:SF1">
    <property type="entry name" value="CONSERVED HYPOTHETICAL ALANINE AND LEUCINE RICH PROTEIN"/>
    <property type="match status" value="1"/>
</dbReference>
<dbReference type="InterPro" id="IPR037108">
    <property type="entry name" value="TM1727-like_C_sf"/>
</dbReference>
<dbReference type="Gene3D" id="1.10.1040.20">
    <property type="entry name" value="ProC-like, C-terminal domain"/>
    <property type="match status" value="1"/>
</dbReference>
<reference evidence="3 4" key="1">
    <citation type="submission" date="2014-04" db="EMBL/GenBank/DDBJ databases">
        <title>The Genome Sequence of Thermoanaerobaculum aquaticum MP-01, The First Cultivated Group 23 Acidobacterium.</title>
        <authorList>
            <person name="Stamps B.W."/>
            <person name="Losey N.A."/>
            <person name="Lawson P.A."/>
            <person name="Stevenson B.S."/>
        </authorList>
    </citation>
    <scope>NUCLEOTIDE SEQUENCE [LARGE SCALE GENOMIC DNA]</scope>
    <source>
        <strain evidence="3 4">MP-01</strain>
    </source>
</reference>
<dbReference type="Gene3D" id="3.40.50.720">
    <property type="entry name" value="NAD(P)-binding Rossmann-like Domain"/>
    <property type="match status" value="1"/>
</dbReference>
<evidence type="ECO:0008006" key="5">
    <source>
        <dbReference type="Google" id="ProtNLM"/>
    </source>
</evidence>
<dbReference type="Pfam" id="PF10728">
    <property type="entry name" value="DUF2520"/>
    <property type="match status" value="1"/>
</dbReference>
<evidence type="ECO:0000313" key="4">
    <source>
        <dbReference type="Proteomes" id="UP000027284"/>
    </source>
</evidence>